<keyword evidence="2" id="KW-1185">Reference proteome</keyword>
<gene>
    <name evidence="1" type="ORF">RchiOBHm_Chr7g0229751</name>
</gene>
<dbReference type="EMBL" id="PDCK01000045">
    <property type="protein sequence ID" value="PRQ20583.1"/>
    <property type="molecule type" value="Genomic_DNA"/>
</dbReference>
<evidence type="ECO:0000313" key="2">
    <source>
        <dbReference type="Proteomes" id="UP000238479"/>
    </source>
</evidence>
<name>A0A2P6PF75_ROSCH</name>
<comment type="caution">
    <text evidence="1">The sequence shown here is derived from an EMBL/GenBank/DDBJ whole genome shotgun (WGS) entry which is preliminary data.</text>
</comment>
<sequence length="71" mass="8012">MCSISLLGMLLSDGHPRPLMDAHCSQGFEMLNQFKVMVVQKLELHASVGVIFMYPVLIKLDMVCIKSLFQK</sequence>
<reference evidence="1 2" key="1">
    <citation type="journal article" date="2018" name="Nat. Genet.">
        <title>The Rosa genome provides new insights in the design of modern roses.</title>
        <authorList>
            <person name="Bendahmane M."/>
        </authorList>
    </citation>
    <scope>NUCLEOTIDE SEQUENCE [LARGE SCALE GENOMIC DNA]</scope>
    <source>
        <strain evidence="2">cv. Old Blush</strain>
    </source>
</reference>
<accession>A0A2P6PF75</accession>
<protein>
    <submittedName>
        <fullName evidence="1">Uncharacterized protein</fullName>
    </submittedName>
</protein>
<organism evidence="1 2">
    <name type="scientific">Rosa chinensis</name>
    <name type="common">China rose</name>
    <dbReference type="NCBI Taxonomy" id="74649"/>
    <lineage>
        <taxon>Eukaryota</taxon>
        <taxon>Viridiplantae</taxon>
        <taxon>Streptophyta</taxon>
        <taxon>Embryophyta</taxon>
        <taxon>Tracheophyta</taxon>
        <taxon>Spermatophyta</taxon>
        <taxon>Magnoliopsida</taxon>
        <taxon>eudicotyledons</taxon>
        <taxon>Gunneridae</taxon>
        <taxon>Pentapetalae</taxon>
        <taxon>rosids</taxon>
        <taxon>fabids</taxon>
        <taxon>Rosales</taxon>
        <taxon>Rosaceae</taxon>
        <taxon>Rosoideae</taxon>
        <taxon>Rosoideae incertae sedis</taxon>
        <taxon>Rosa</taxon>
    </lineage>
</organism>
<evidence type="ECO:0000313" key="1">
    <source>
        <dbReference type="EMBL" id="PRQ20583.1"/>
    </source>
</evidence>
<dbReference type="AlphaFoldDB" id="A0A2P6PF75"/>
<dbReference type="Gramene" id="PRQ20583">
    <property type="protein sequence ID" value="PRQ20583"/>
    <property type="gene ID" value="RchiOBHm_Chr7g0229751"/>
</dbReference>
<dbReference type="Proteomes" id="UP000238479">
    <property type="component" value="Chromosome 7"/>
</dbReference>
<proteinExistence type="predicted"/>